<dbReference type="AlphaFoldDB" id="A0A433HQJ6"/>
<dbReference type="GO" id="GO:0005886">
    <property type="term" value="C:plasma membrane"/>
    <property type="evidence" value="ECO:0007669"/>
    <property type="project" value="UniProtKB-SubCell"/>
</dbReference>
<feature type="transmembrane region" description="Helical" evidence="12">
    <location>
        <begin position="39"/>
        <end position="59"/>
    </location>
</feature>
<evidence type="ECO:0000259" key="13">
    <source>
        <dbReference type="Pfam" id="PF02096"/>
    </source>
</evidence>
<proteinExistence type="inferred from homology"/>
<dbReference type="CDD" id="cd20070">
    <property type="entry name" value="5TM_YidC_Alb3"/>
    <property type="match status" value="1"/>
</dbReference>
<dbReference type="NCBIfam" id="TIGR03592">
    <property type="entry name" value="yidC_oxa1_cterm"/>
    <property type="match status" value="1"/>
</dbReference>
<keyword evidence="5 12" id="KW-0732">Signal</keyword>
<gene>
    <name evidence="12 14" type="primary">yidC</name>
    <name evidence="14" type="ORF">ELQ35_07645</name>
</gene>
<evidence type="ECO:0000256" key="1">
    <source>
        <dbReference type="ARBA" id="ARBA00004651"/>
    </source>
</evidence>
<keyword evidence="4 12" id="KW-0812">Transmembrane</keyword>
<keyword evidence="11" id="KW-0449">Lipoprotein</keyword>
<dbReference type="PRINTS" id="PR00701">
    <property type="entry name" value="60KDINNERMP"/>
</dbReference>
<dbReference type="Pfam" id="PF02096">
    <property type="entry name" value="60KD_IMP"/>
    <property type="match status" value="1"/>
</dbReference>
<evidence type="ECO:0000256" key="2">
    <source>
        <dbReference type="ARBA" id="ARBA00022448"/>
    </source>
</evidence>
<evidence type="ECO:0000256" key="6">
    <source>
        <dbReference type="ARBA" id="ARBA00022927"/>
    </source>
</evidence>
<dbReference type="GO" id="GO:0032977">
    <property type="term" value="F:membrane insertase activity"/>
    <property type="evidence" value="ECO:0007669"/>
    <property type="project" value="InterPro"/>
</dbReference>
<sequence length="249" mass="28134">MVLVLALTGCSASPGKNDGFFHTVLVNPMTTLINFFADIFHGNFGISIILMTLLIRLLLMPLTIRQYKAQQTMKGKMEAFKPEMTAIQAKIKQTKDSVKQKELQQEMMLLYQKHGINPLNMGCLPALIQMPILMGFYYAIKGSHEIATHNFLWYNLGHADHIMAIIAGIIYYLQFRVSLQNMPVEQQNSMKAMGLLSPVMILFFSFNAPAALPLYWSIGGLFLMLQTLILQKRFKLNTEQSPEISAPSK</sequence>
<keyword evidence="2 12" id="KW-0813">Transport</keyword>
<evidence type="ECO:0000313" key="14">
    <source>
        <dbReference type="EMBL" id="RUQ30611.1"/>
    </source>
</evidence>
<evidence type="ECO:0000256" key="3">
    <source>
        <dbReference type="ARBA" id="ARBA00022475"/>
    </source>
</evidence>
<dbReference type="InterPro" id="IPR023060">
    <property type="entry name" value="YidC/YidC1/YidC2_Firmicutes"/>
</dbReference>
<keyword evidence="8 12" id="KW-0472">Membrane</keyword>
<dbReference type="GO" id="GO:0051205">
    <property type="term" value="P:protein insertion into membrane"/>
    <property type="evidence" value="ECO:0007669"/>
    <property type="project" value="TreeGrafter"/>
</dbReference>
<feature type="domain" description="Membrane insertase YidC/Oxa/ALB C-terminal" evidence="13">
    <location>
        <begin position="44"/>
        <end position="232"/>
    </location>
</feature>
<evidence type="ECO:0000313" key="15">
    <source>
        <dbReference type="Proteomes" id="UP000267430"/>
    </source>
</evidence>
<feature type="transmembrane region" description="Helical" evidence="12">
    <location>
        <begin position="152"/>
        <end position="172"/>
    </location>
</feature>
<evidence type="ECO:0000256" key="9">
    <source>
        <dbReference type="ARBA" id="ARBA00023139"/>
    </source>
</evidence>
<keyword evidence="10 12" id="KW-0143">Chaperone</keyword>
<dbReference type="InterPro" id="IPR028055">
    <property type="entry name" value="YidC/Oxa/ALB_C"/>
</dbReference>
<dbReference type="GO" id="GO:0015031">
    <property type="term" value="P:protein transport"/>
    <property type="evidence" value="ECO:0007669"/>
    <property type="project" value="UniProtKB-KW"/>
</dbReference>
<evidence type="ECO:0000256" key="11">
    <source>
        <dbReference type="ARBA" id="ARBA00023288"/>
    </source>
</evidence>
<keyword evidence="3 12" id="KW-1003">Cell membrane</keyword>
<comment type="subcellular location">
    <subcellularLocation>
        <location evidence="1 12">Cell membrane</location>
        <topology evidence="1 12">Multi-pass membrane protein</topology>
    </subcellularLocation>
</comment>
<keyword evidence="6 12" id="KW-0653">Protein transport</keyword>
<evidence type="ECO:0000256" key="4">
    <source>
        <dbReference type="ARBA" id="ARBA00022692"/>
    </source>
</evidence>
<dbReference type="HAMAP" id="MF_01811">
    <property type="entry name" value="YidC_type2"/>
    <property type="match status" value="1"/>
</dbReference>
<comment type="similarity">
    <text evidence="12">Belongs to the OXA1/ALB3/YidC family. Type 2 subfamily.</text>
</comment>
<keyword evidence="15" id="KW-1185">Reference proteome</keyword>
<dbReference type="EMBL" id="RYZZ01000007">
    <property type="protein sequence ID" value="RUQ30611.1"/>
    <property type="molecule type" value="Genomic_DNA"/>
</dbReference>
<name>A0A433HQJ6_9BACI</name>
<evidence type="ECO:0000256" key="8">
    <source>
        <dbReference type="ARBA" id="ARBA00023136"/>
    </source>
</evidence>
<comment type="function">
    <text evidence="12">Required for the insertion and/or proper folding and/or complex formation of integral membrane proteins into the membrane. Involved in integration of membrane proteins that insert both dependently and independently of the Sec translocase complex, as well as at least some lipoproteins.</text>
</comment>
<keyword evidence="9" id="KW-0564">Palmitate</keyword>
<dbReference type="RefSeq" id="WP_126864631.1">
    <property type="nucleotide sequence ID" value="NZ_JAUSTX010000001.1"/>
</dbReference>
<dbReference type="Proteomes" id="UP000267430">
    <property type="component" value="Unassembled WGS sequence"/>
</dbReference>
<reference evidence="14 15" key="1">
    <citation type="submission" date="2018-12" db="EMBL/GenBank/DDBJ databases">
        <title>Bacillus chawlae sp. nov., Bacillus glennii sp. nov., and Bacillus saganii sp. nov. Isolated from the Vehicle Assembly Building at Kennedy Space Center where the Viking Spacecraft were Assembled.</title>
        <authorList>
            <person name="Seuylemezian A."/>
            <person name="Vaishampayan P."/>
        </authorList>
    </citation>
    <scope>NUCLEOTIDE SEQUENCE [LARGE SCALE GENOMIC DNA]</scope>
    <source>
        <strain evidence="14 15">L5</strain>
    </source>
</reference>
<protein>
    <recommendedName>
        <fullName evidence="12">Membrane protein insertase YidC</fullName>
    </recommendedName>
    <alternativeName>
        <fullName evidence="12">Foldase YidC</fullName>
    </alternativeName>
    <alternativeName>
        <fullName evidence="12">Membrane integrase YidC</fullName>
    </alternativeName>
    <alternativeName>
        <fullName evidence="12">Membrane protein YidC</fullName>
    </alternativeName>
</protein>
<dbReference type="InterPro" id="IPR001708">
    <property type="entry name" value="YidC/ALB3/OXA1/COX18"/>
</dbReference>
<feature type="transmembrane region" description="Helical" evidence="12">
    <location>
        <begin position="119"/>
        <end position="140"/>
    </location>
</feature>
<evidence type="ECO:0000256" key="7">
    <source>
        <dbReference type="ARBA" id="ARBA00022989"/>
    </source>
</evidence>
<organism evidence="14 15">
    <name type="scientific">Peribacillus cavernae</name>
    <dbReference type="NCBI Taxonomy" id="1674310"/>
    <lineage>
        <taxon>Bacteria</taxon>
        <taxon>Bacillati</taxon>
        <taxon>Bacillota</taxon>
        <taxon>Bacilli</taxon>
        <taxon>Bacillales</taxon>
        <taxon>Bacillaceae</taxon>
        <taxon>Peribacillus</taxon>
    </lineage>
</organism>
<dbReference type="OrthoDB" id="9780552at2"/>
<feature type="transmembrane region" description="Helical" evidence="12">
    <location>
        <begin position="192"/>
        <end position="208"/>
    </location>
</feature>
<accession>A0A433HQJ6</accession>
<dbReference type="PANTHER" id="PTHR12428">
    <property type="entry name" value="OXA1"/>
    <property type="match status" value="1"/>
</dbReference>
<keyword evidence="7 12" id="KW-1133">Transmembrane helix</keyword>
<evidence type="ECO:0000256" key="12">
    <source>
        <dbReference type="HAMAP-Rule" id="MF_01811"/>
    </source>
</evidence>
<evidence type="ECO:0000256" key="5">
    <source>
        <dbReference type="ARBA" id="ARBA00022729"/>
    </source>
</evidence>
<evidence type="ECO:0000256" key="10">
    <source>
        <dbReference type="ARBA" id="ARBA00023186"/>
    </source>
</evidence>
<comment type="caution">
    <text evidence="14">The sequence shown here is derived from an EMBL/GenBank/DDBJ whole genome shotgun (WGS) entry which is preliminary data.</text>
</comment>
<dbReference type="PANTHER" id="PTHR12428:SF65">
    <property type="entry name" value="CYTOCHROME C OXIDASE ASSEMBLY PROTEIN COX18, MITOCHONDRIAL"/>
    <property type="match status" value="1"/>
</dbReference>
<dbReference type="InterPro" id="IPR047196">
    <property type="entry name" value="YidC_ALB_C"/>
</dbReference>